<gene>
    <name evidence="1" type="ORF">MEDL_42347</name>
</gene>
<dbReference type="OrthoDB" id="6113124at2759"/>
<accession>A0A8S3T7A7</accession>
<dbReference type="Proteomes" id="UP000683360">
    <property type="component" value="Unassembled WGS sequence"/>
</dbReference>
<name>A0A8S3T7A7_MYTED</name>
<reference evidence="1" key="1">
    <citation type="submission" date="2021-03" db="EMBL/GenBank/DDBJ databases">
        <authorList>
            <person name="Bekaert M."/>
        </authorList>
    </citation>
    <scope>NUCLEOTIDE SEQUENCE</scope>
</reference>
<evidence type="ECO:0000313" key="2">
    <source>
        <dbReference type="Proteomes" id="UP000683360"/>
    </source>
</evidence>
<dbReference type="AlphaFoldDB" id="A0A8S3T7A7"/>
<proteinExistence type="predicted"/>
<protein>
    <submittedName>
        <fullName evidence="1">Uncharacterized protein</fullName>
    </submittedName>
</protein>
<organism evidence="1 2">
    <name type="scientific">Mytilus edulis</name>
    <name type="common">Blue mussel</name>
    <dbReference type="NCBI Taxonomy" id="6550"/>
    <lineage>
        <taxon>Eukaryota</taxon>
        <taxon>Metazoa</taxon>
        <taxon>Spiralia</taxon>
        <taxon>Lophotrochozoa</taxon>
        <taxon>Mollusca</taxon>
        <taxon>Bivalvia</taxon>
        <taxon>Autobranchia</taxon>
        <taxon>Pteriomorphia</taxon>
        <taxon>Mytilida</taxon>
        <taxon>Mytiloidea</taxon>
        <taxon>Mytilidae</taxon>
        <taxon>Mytilinae</taxon>
        <taxon>Mytilus</taxon>
    </lineage>
</organism>
<sequence length="329" mass="36188">MPCQNISVVAEVKRRDVELFGLKFKNPANMQTMLGTNGNTGVQNPSNFAGSLSSSGSISTGSVGIKNPSNMAATLSGSGSLNPANIGTQSGQNPHKQVPGDMTGSLDQIHSKYGIQGGYVQHQIHEKPGEHMIVGTSLNGGGAGNSHLPGRCINSHPEKCPMSCQEVDSVTGCIVCISSCHNRQHATDIPNYRQSAVNITLPQIYRTTDNRTTRFHIGDIPNPLVTIDNTLHRYTELQTIDSQHHPTQIYRTDNRQHATQIYRTTDNRQSTSPYTDNTEQTIDNTPHRYTELQTTIDSQHHLTQIIPNRQSTARYTDILNYRQSTVNET</sequence>
<evidence type="ECO:0000313" key="1">
    <source>
        <dbReference type="EMBL" id="CAG2229472.1"/>
    </source>
</evidence>
<dbReference type="EMBL" id="CAJPWZ010002026">
    <property type="protein sequence ID" value="CAG2229472.1"/>
    <property type="molecule type" value="Genomic_DNA"/>
</dbReference>
<keyword evidence="2" id="KW-1185">Reference proteome</keyword>
<comment type="caution">
    <text evidence="1">The sequence shown here is derived from an EMBL/GenBank/DDBJ whole genome shotgun (WGS) entry which is preliminary data.</text>
</comment>